<evidence type="ECO:0000256" key="11">
    <source>
        <dbReference type="PIRSR" id="PIRSR600760-2"/>
    </source>
</evidence>
<dbReference type="InterPro" id="IPR020583">
    <property type="entry name" value="Inositol_monoP_metal-BS"/>
</dbReference>
<dbReference type="PANTHER" id="PTHR20854">
    <property type="entry name" value="INOSITOL MONOPHOSPHATASE"/>
    <property type="match status" value="1"/>
</dbReference>
<evidence type="ECO:0000256" key="9">
    <source>
        <dbReference type="ARBA" id="ARBA00023884"/>
    </source>
</evidence>
<evidence type="ECO:0000313" key="13">
    <source>
        <dbReference type="Proteomes" id="UP000585363"/>
    </source>
</evidence>
<feature type="binding site" evidence="11">
    <location>
        <position position="212"/>
    </location>
    <ligand>
        <name>Mg(2+)</name>
        <dbReference type="ChEBI" id="CHEBI:18420"/>
        <label>1</label>
        <note>catalytic</note>
    </ligand>
</feature>
<dbReference type="GO" id="GO:0006020">
    <property type="term" value="P:inositol metabolic process"/>
    <property type="evidence" value="ECO:0007669"/>
    <property type="project" value="TreeGrafter"/>
</dbReference>
<evidence type="ECO:0000256" key="10">
    <source>
        <dbReference type="ARBA" id="ARBA00030730"/>
    </source>
</evidence>
<dbReference type="GO" id="GO:0046872">
    <property type="term" value="F:metal ion binding"/>
    <property type="evidence" value="ECO:0007669"/>
    <property type="project" value="UniProtKB-KW"/>
</dbReference>
<evidence type="ECO:0000256" key="6">
    <source>
        <dbReference type="ARBA" id="ARBA00022801"/>
    </source>
</evidence>
<evidence type="ECO:0000256" key="7">
    <source>
        <dbReference type="ARBA" id="ARBA00022814"/>
    </source>
</evidence>
<comment type="similarity">
    <text evidence="3">Belongs to the inositol monophosphatase superfamily.</text>
</comment>
<accession>A0A848MJB1</accession>
<dbReference type="FunFam" id="3.30.540.10:FF:000003">
    <property type="entry name" value="Inositol-1-monophosphatase"/>
    <property type="match status" value="1"/>
</dbReference>
<dbReference type="PRINTS" id="PR00377">
    <property type="entry name" value="IMPHPHTASES"/>
</dbReference>
<comment type="caution">
    <text evidence="12">The sequence shown here is derived from an EMBL/GenBank/DDBJ whole genome shotgun (WGS) entry which is preliminary data.</text>
</comment>
<keyword evidence="7" id="KW-0805">Transcription regulation</keyword>
<dbReference type="SUPFAM" id="SSF56655">
    <property type="entry name" value="Carbohydrate phosphatase"/>
    <property type="match status" value="1"/>
</dbReference>
<evidence type="ECO:0000313" key="12">
    <source>
        <dbReference type="EMBL" id="NMP28548.1"/>
    </source>
</evidence>
<dbReference type="Proteomes" id="UP000585363">
    <property type="component" value="Unassembled WGS sequence"/>
</dbReference>
<comment type="cofactor">
    <cofactor evidence="2 11">
        <name>Mg(2+)</name>
        <dbReference type="ChEBI" id="CHEBI:18420"/>
    </cofactor>
</comment>
<dbReference type="Gene3D" id="3.30.540.10">
    <property type="entry name" value="Fructose-1,6-Bisphosphatase, subunit A, domain 1"/>
    <property type="match status" value="1"/>
</dbReference>
<keyword evidence="6" id="KW-0378">Hydrolase</keyword>
<dbReference type="PROSITE" id="PS00629">
    <property type="entry name" value="IMP_1"/>
    <property type="match status" value="1"/>
</dbReference>
<feature type="binding site" evidence="11">
    <location>
        <position position="72"/>
    </location>
    <ligand>
        <name>Mg(2+)</name>
        <dbReference type="ChEBI" id="CHEBI:18420"/>
        <label>1</label>
        <note>catalytic</note>
    </ligand>
</feature>
<evidence type="ECO:0000256" key="2">
    <source>
        <dbReference type="ARBA" id="ARBA00001946"/>
    </source>
</evidence>
<evidence type="ECO:0000256" key="4">
    <source>
        <dbReference type="ARBA" id="ARBA00013106"/>
    </source>
</evidence>
<name>A0A848MJB1_9GAMM</name>
<dbReference type="Gene3D" id="3.40.190.80">
    <property type="match status" value="1"/>
</dbReference>
<dbReference type="AlphaFoldDB" id="A0A848MJB1"/>
<keyword evidence="7" id="KW-0804">Transcription</keyword>
<feature type="binding site" evidence="11">
    <location>
        <position position="87"/>
    </location>
    <ligand>
        <name>Mg(2+)</name>
        <dbReference type="ChEBI" id="CHEBI:18420"/>
        <label>1</label>
        <note>catalytic</note>
    </ligand>
</feature>
<evidence type="ECO:0000256" key="8">
    <source>
        <dbReference type="ARBA" id="ARBA00022842"/>
    </source>
</evidence>
<proteinExistence type="inferred from homology"/>
<comment type="catalytic activity">
    <reaction evidence="1">
        <text>a myo-inositol phosphate + H2O = myo-inositol + phosphate</text>
        <dbReference type="Rhea" id="RHEA:24056"/>
        <dbReference type="ChEBI" id="CHEBI:15377"/>
        <dbReference type="ChEBI" id="CHEBI:17268"/>
        <dbReference type="ChEBI" id="CHEBI:43474"/>
        <dbReference type="ChEBI" id="CHEBI:84139"/>
        <dbReference type="EC" id="3.1.3.25"/>
    </reaction>
</comment>
<dbReference type="EMBL" id="JAADJU010000009">
    <property type="protein sequence ID" value="NMP28548.1"/>
    <property type="molecule type" value="Genomic_DNA"/>
</dbReference>
<dbReference type="Pfam" id="PF00459">
    <property type="entry name" value="Inositol_P"/>
    <property type="match status" value="1"/>
</dbReference>
<keyword evidence="8 11" id="KW-0460">Magnesium</keyword>
<dbReference type="EC" id="3.1.3.25" evidence="4"/>
<dbReference type="GO" id="GO:0007165">
    <property type="term" value="P:signal transduction"/>
    <property type="evidence" value="ECO:0007669"/>
    <property type="project" value="TreeGrafter"/>
</dbReference>
<feature type="binding site" evidence="11">
    <location>
        <position position="89"/>
    </location>
    <ligand>
        <name>Mg(2+)</name>
        <dbReference type="ChEBI" id="CHEBI:18420"/>
        <label>1</label>
        <note>catalytic</note>
    </ligand>
</feature>
<dbReference type="GO" id="GO:0031564">
    <property type="term" value="P:transcription antitermination"/>
    <property type="evidence" value="ECO:0007669"/>
    <property type="project" value="UniProtKB-KW"/>
</dbReference>
<dbReference type="PANTHER" id="PTHR20854:SF4">
    <property type="entry name" value="INOSITOL-1-MONOPHOSPHATASE-RELATED"/>
    <property type="match status" value="1"/>
</dbReference>
<gene>
    <name evidence="12" type="ORF">GW590_16925</name>
</gene>
<organism evidence="12 13">
    <name type="scientific">Rouxiella aceris</name>
    <dbReference type="NCBI Taxonomy" id="2703884"/>
    <lineage>
        <taxon>Bacteria</taxon>
        <taxon>Pseudomonadati</taxon>
        <taxon>Pseudomonadota</taxon>
        <taxon>Gammaproteobacteria</taxon>
        <taxon>Enterobacterales</taxon>
        <taxon>Yersiniaceae</taxon>
        <taxon>Rouxiella</taxon>
    </lineage>
</organism>
<feature type="binding site" evidence="11">
    <location>
        <position position="90"/>
    </location>
    <ligand>
        <name>Mg(2+)</name>
        <dbReference type="ChEBI" id="CHEBI:18420"/>
        <label>2</label>
    </ligand>
</feature>
<dbReference type="InterPro" id="IPR000760">
    <property type="entry name" value="Inositol_monophosphatase-like"/>
</dbReference>
<protein>
    <recommendedName>
        <fullName evidence="9">Nus factor SuhB</fullName>
        <ecNumber evidence="4">3.1.3.25</ecNumber>
    </recommendedName>
    <alternativeName>
        <fullName evidence="10">Inositol-1-monophosphatase</fullName>
    </alternativeName>
</protein>
<evidence type="ECO:0000256" key="3">
    <source>
        <dbReference type="ARBA" id="ARBA00009759"/>
    </source>
</evidence>
<reference evidence="12 13" key="2">
    <citation type="submission" date="2020-06" db="EMBL/GenBank/DDBJ databases">
        <title>Polyphasic characterization of a Rahnella strain isolated from tree sap.</title>
        <authorList>
            <person name="Kim I.S."/>
        </authorList>
    </citation>
    <scope>NUCLEOTIDE SEQUENCE [LARGE SCALE GENOMIC DNA]</scope>
    <source>
        <strain evidence="12 13">SAP-1</strain>
    </source>
</reference>
<keyword evidence="7" id="KW-0889">Transcription antitermination</keyword>
<evidence type="ECO:0000256" key="5">
    <source>
        <dbReference type="ARBA" id="ARBA00022723"/>
    </source>
</evidence>
<keyword evidence="13" id="KW-1185">Reference proteome</keyword>
<reference evidence="12 13" key="1">
    <citation type="submission" date="2020-01" db="EMBL/GenBank/DDBJ databases">
        <authorList>
            <person name="Lee S.D."/>
        </authorList>
    </citation>
    <scope>NUCLEOTIDE SEQUENCE [LARGE SCALE GENOMIC DNA]</scope>
    <source>
        <strain evidence="12 13">SAP-1</strain>
    </source>
</reference>
<keyword evidence="5 11" id="KW-0479">Metal-binding</keyword>
<sequence length="262" mass="28576">MMKSEISERLRIASQIAAQAAELALDYFSRRSEIDVSSKRPQDFVSVADVAVETFIRQQLQHYFPEDAIIGEEMGGQLDDSPCWVIDPIDGTSNFLRGSPLWGVSLGLVEQRRPVIGVVALPVLNELFAAETGRGIFLNGQPFTRDNRFADVQIVSLGDSADDQLGEAAAFYRGLREANWSVHCYRCTTVGMVFAAKGVTEGHIQRRTTLWDIAGGAVLCQEAGLETVVNFGSQGIRHLSVAAATPALMAAVKPLWPDLAPR</sequence>
<evidence type="ECO:0000256" key="1">
    <source>
        <dbReference type="ARBA" id="ARBA00001033"/>
    </source>
</evidence>
<dbReference type="GO" id="GO:0008934">
    <property type="term" value="F:inositol monophosphate 1-phosphatase activity"/>
    <property type="evidence" value="ECO:0007669"/>
    <property type="project" value="TreeGrafter"/>
</dbReference>